<dbReference type="PIRSF" id="PIRSF004553">
    <property type="entry name" value="CHP00095"/>
    <property type="match status" value="1"/>
</dbReference>
<keyword evidence="1" id="KW-0489">Methyltransferase</keyword>
<dbReference type="STRING" id="1802630.A3H26_00800"/>
<name>A0A1F4VKG3_UNCKA</name>
<dbReference type="Pfam" id="PF03602">
    <property type="entry name" value="Cons_hypoth95"/>
    <property type="match status" value="1"/>
</dbReference>
<dbReference type="GO" id="GO:0008168">
    <property type="term" value="F:methyltransferase activity"/>
    <property type="evidence" value="ECO:0007669"/>
    <property type="project" value="UniProtKB-KW"/>
</dbReference>
<dbReference type="PANTHER" id="PTHR43542">
    <property type="entry name" value="METHYLTRANSFERASE"/>
    <property type="match status" value="1"/>
</dbReference>
<evidence type="ECO:0000313" key="4">
    <source>
        <dbReference type="Proteomes" id="UP000177763"/>
    </source>
</evidence>
<sequence>MPRVTSGDLRGRKLNVMENDKMRPLQDVAKQSIFSILGEKVKGSLCLDLFAGIGSFGIEALSRGAEFCDFVDSDYESIGTINENLLNMKLNEKSAVFHEESAKFVSKTKKKYDIVFADPYYEDQAQRFLFKNVPGILNKGGVFIYSHGKQSDVSKLIIDTALVIVTERRFGSALFTILKLV</sequence>
<dbReference type="Proteomes" id="UP000177763">
    <property type="component" value="Unassembled WGS sequence"/>
</dbReference>
<proteinExistence type="predicted"/>
<gene>
    <name evidence="3" type="ORF">A3H26_00800</name>
</gene>
<dbReference type="EMBL" id="MEVN01000005">
    <property type="protein sequence ID" value="OGC57806.1"/>
    <property type="molecule type" value="Genomic_DNA"/>
</dbReference>
<protein>
    <recommendedName>
        <fullName evidence="5">16S rRNA (Guanine(966)-N(2))-methyltransferase RsmD</fullName>
    </recommendedName>
</protein>
<accession>A0A1F4VKG3</accession>
<comment type="caution">
    <text evidence="3">The sequence shown here is derived from an EMBL/GenBank/DDBJ whole genome shotgun (WGS) entry which is preliminary data.</text>
</comment>
<dbReference type="AlphaFoldDB" id="A0A1F4VKG3"/>
<dbReference type="SUPFAM" id="SSF53335">
    <property type="entry name" value="S-adenosyl-L-methionine-dependent methyltransferases"/>
    <property type="match status" value="1"/>
</dbReference>
<dbReference type="InterPro" id="IPR004398">
    <property type="entry name" value="RNA_MeTrfase_RsmD"/>
</dbReference>
<dbReference type="InterPro" id="IPR029063">
    <property type="entry name" value="SAM-dependent_MTases_sf"/>
</dbReference>
<evidence type="ECO:0000256" key="2">
    <source>
        <dbReference type="ARBA" id="ARBA00022679"/>
    </source>
</evidence>
<dbReference type="CDD" id="cd02440">
    <property type="entry name" value="AdoMet_MTases"/>
    <property type="match status" value="1"/>
</dbReference>
<dbReference type="Gene3D" id="3.40.50.150">
    <property type="entry name" value="Vaccinia Virus protein VP39"/>
    <property type="match status" value="1"/>
</dbReference>
<organism evidence="3 4">
    <name type="scientific">candidate division WWE3 bacterium RIFCSPLOWO2_12_FULL_36_10</name>
    <dbReference type="NCBI Taxonomy" id="1802630"/>
    <lineage>
        <taxon>Bacteria</taxon>
        <taxon>Katanobacteria</taxon>
    </lineage>
</organism>
<evidence type="ECO:0000256" key="1">
    <source>
        <dbReference type="ARBA" id="ARBA00022603"/>
    </source>
</evidence>
<evidence type="ECO:0008006" key="5">
    <source>
        <dbReference type="Google" id="ProtNLM"/>
    </source>
</evidence>
<dbReference type="GO" id="GO:0031167">
    <property type="term" value="P:rRNA methylation"/>
    <property type="evidence" value="ECO:0007669"/>
    <property type="project" value="InterPro"/>
</dbReference>
<reference evidence="3 4" key="1">
    <citation type="journal article" date="2016" name="Nat. Commun.">
        <title>Thousands of microbial genomes shed light on interconnected biogeochemical processes in an aquifer system.</title>
        <authorList>
            <person name="Anantharaman K."/>
            <person name="Brown C.T."/>
            <person name="Hug L.A."/>
            <person name="Sharon I."/>
            <person name="Castelle C.J."/>
            <person name="Probst A.J."/>
            <person name="Thomas B.C."/>
            <person name="Singh A."/>
            <person name="Wilkins M.J."/>
            <person name="Karaoz U."/>
            <person name="Brodie E.L."/>
            <person name="Williams K.H."/>
            <person name="Hubbard S.S."/>
            <person name="Banfield J.F."/>
        </authorList>
    </citation>
    <scope>NUCLEOTIDE SEQUENCE [LARGE SCALE GENOMIC DNA]</scope>
</reference>
<evidence type="ECO:0000313" key="3">
    <source>
        <dbReference type="EMBL" id="OGC57806.1"/>
    </source>
</evidence>
<dbReference type="PANTHER" id="PTHR43542:SF1">
    <property type="entry name" value="METHYLTRANSFERASE"/>
    <property type="match status" value="1"/>
</dbReference>
<keyword evidence="2" id="KW-0808">Transferase</keyword>